<evidence type="ECO:0000256" key="1">
    <source>
        <dbReference type="ARBA" id="ARBA00022723"/>
    </source>
</evidence>
<evidence type="ECO:0000313" key="4">
    <source>
        <dbReference type="EMBL" id="AIF02227.1"/>
    </source>
</evidence>
<protein>
    <recommendedName>
        <fullName evidence="3">Gamma-butyrobetaine hydroxylase-like N-terminal domain-containing protein</fullName>
    </recommendedName>
</protein>
<organism evidence="4">
    <name type="scientific">uncultured marine group II/III euryarchaeote KM3_155_E06</name>
    <dbReference type="NCBI Taxonomy" id="1457897"/>
    <lineage>
        <taxon>Archaea</taxon>
        <taxon>Methanobacteriati</taxon>
        <taxon>Methanobacteriota</taxon>
        <taxon>environmental samples</taxon>
    </lineage>
</organism>
<proteinExistence type="predicted"/>
<dbReference type="InterPro" id="IPR038492">
    <property type="entry name" value="GBBH-like_N_sf"/>
</dbReference>
<dbReference type="Gene3D" id="3.30.2020.30">
    <property type="match status" value="1"/>
</dbReference>
<dbReference type="GO" id="GO:0046872">
    <property type="term" value="F:metal ion binding"/>
    <property type="evidence" value="ECO:0007669"/>
    <property type="project" value="UniProtKB-KW"/>
</dbReference>
<sequence length="104" mass="11852">MAALVELERRDADLMLRWDDDSEQVLDYLTLRLWCPCAHCRPRREEEVRKSEFEAELRKLQNAKPHVDAVGGYGVRFTWTSGCSAGIYGFDYLGKVAAGEDPNS</sequence>
<dbReference type="AlphaFoldDB" id="A0A075GJX1"/>
<reference evidence="4" key="1">
    <citation type="journal article" date="2014" name="Genome Biol. Evol.">
        <title>Pangenome evidence for extensive interdomain horizontal transfer affecting lineage core and shell genes in uncultured planktonic thaumarchaeota and euryarchaeota.</title>
        <authorList>
            <person name="Deschamps P."/>
            <person name="Zivanovic Y."/>
            <person name="Moreira D."/>
            <person name="Rodriguez-Valera F."/>
            <person name="Lopez-Garcia P."/>
        </authorList>
    </citation>
    <scope>NUCLEOTIDE SEQUENCE</scope>
</reference>
<evidence type="ECO:0000259" key="3">
    <source>
        <dbReference type="Pfam" id="PF06155"/>
    </source>
</evidence>
<accession>A0A075GJX1</accession>
<dbReference type="Pfam" id="PF06155">
    <property type="entry name" value="GBBH-like_N"/>
    <property type="match status" value="1"/>
</dbReference>
<keyword evidence="2" id="KW-0408">Iron</keyword>
<dbReference type="InterPro" id="IPR010376">
    <property type="entry name" value="GBBH-like_N"/>
</dbReference>
<keyword evidence="1" id="KW-0479">Metal-binding</keyword>
<evidence type="ECO:0000256" key="2">
    <source>
        <dbReference type="ARBA" id="ARBA00023004"/>
    </source>
</evidence>
<dbReference type="EMBL" id="KF900643">
    <property type="protein sequence ID" value="AIF02227.1"/>
    <property type="molecule type" value="Genomic_DNA"/>
</dbReference>
<name>A0A075GJX1_9EURY</name>
<feature type="domain" description="Gamma-butyrobetaine hydroxylase-like N-terminal" evidence="3">
    <location>
        <begin position="6"/>
        <end position="93"/>
    </location>
</feature>